<dbReference type="Proteomes" id="UP000199071">
    <property type="component" value="Unassembled WGS sequence"/>
</dbReference>
<sequence length="54" mass="6051">MTATMKLESKGLAPAREEEGFYAPLQVALDLVAKKREEELIRFHTCCADPRASK</sequence>
<name>A0A1G6EMZ2_9HYPH</name>
<dbReference type="STRING" id="665467.SAMN02982931_04748"/>
<organism evidence="1 2">
    <name type="scientific">Bauldia litoralis</name>
    <dbReference type="NCBI Taxonomy" id="665467"/>
    <lineage>
        <taxon>Bacteria</taxon>
        <taxon>Pseudomonadati</taxon>
        <taxon>Pseudomonadota</taxon>
        <taxon>Alphaproteobacteria</taxon>
        <taxon>Hyphomicrobiales</taxon>
        <taxon>Kaistiaceae</taxon>
        <taxon>Bauldia</taxon>
    </lineage>
</organism>
<dbReference type="RefSeq" id="WP_175478619.1">
    <property type="nucleotide sequence ID" value="NZ_FMXQ01000018.1"/>
</dbReference>
<proteinExistence type="predicted"/>
<dbReference type="AlphaFoldDB" id="A0A1G6EMZ2"/>
<evidence type="ECO:0000313" key="1">
    <source>
        <dbReference type="EMBL" id="SDB58893.1"/>
    </source>
</evidence>
<protein>
    <submittedName>
        <fullName evidence="1">Uncharacterized protein</fullName>
    </submittedName>
</protein>
<reference evidence="1 2" key="1">
    <citation type="submission" date="2016-10" db="EMBL/GenBank/DDBJ databases">
        <authorList>
            <person name="de Groot N.N."/>
        </authorList>
    </citation>
    <scope>NUCLEOTIDE SEQUENCE [LARGE SCALE GENOMIC DNA]</scope>
    <source>
        <strain evidence="1 2">ATCC 35022</strain>
    </source>
</reference>
<keyword evidence="2" id="KW-1185">Reference proteome</keyword>
<gene>
    <name evidence="1" type="ORF">SAMN02982931_04748</name>
</gene>
<dbReference type="EMBL" id="FMXQ01000018">
    <property type="protein sequence ID" value="SDB58893.1"/>
    <property type="molecule type" value="Genomic_DNA"/>
</dbReference>
<evidence type="ECO:0000313" key="2">
    <source>
        <dbReference type="Proteomes" id="UP000199071"/>
    </source>
</evidence>
<accession>A0A1G6EMZ2</accession>